<evidence type="ECO:0000256" key="3">
    <source>
        <dbReference type="ARBA" id="ARBA00022548"/>
    </source>
</evidence>
<dbReference type="EC" id="1.1.3.6" evidence="13"/>
<keyword evidence="9" id="KW-0753">Steroid metabolism</keyword>
<dbReference type="PANTHER" id="PTHR47470">
    <property type="entry name" value="CHOLESTEROL OXIDASE"/>
    <property type="match status" value="1"/>
</dbReference>
<dbReference type="SUPFAM" id="SSF51905">
    <property type="entry name" value="FAD/NAD(P)-binding domain"/>
    <property type="match status" value="1"/>
</dbReference>
<evidence type="ECO:0000259" key="17">
    <source>
        <dbReference type="Pfam" id="PF05199"/>
    </source>
</evidence>
<dbReference type="Gene3D" id="3.50.50.60">
    <property type="entry name" value="FAD/NAD(P)-binding domain"/>
    <property type="match status" value="1"/>
</dbReference>
<dbReference type="InterPro" id="IPR052542">
    <property type="entry name" value="Cholesterol_Oxidase"/>
</dbReference>
<evidence type="ECO:0000256" key="6">
    <source>
        <dbReference type="ARBA" id="ARBA00023002"/>
    </source>
</evidence>
<comment type="pathway">
    <text evidence="12">Steroid metabolism; cholesterol degradation.</text>
</comment>
<keyword evidence="3" id="KW-0153">Cholesterol metabolism</keyword>
<evidence type="ECO:0000256" key="14">
    <source>
        <dbReference type="ARBA" id="ARBA00049744"/>
    </source>
</evidence>
<evidence type="ECO:0000313" key="18">
    <source>
        <dbReference type="EMBL" id="URI11279.1"/>
    </source>
</evidence>
<evidence type="ECO:0000256" key="9">
    <source>
        <dbReference type="ARBA" id="ARBA00023221"/>
    </source>
</evidence>
<dbReference type="Pfam" id="PF00732">
    <property type="entry name" value="GMC_oxred_N"/>
    <property type="match status" value="1"/>
</dbReference>
<proteinExistence type="inferred from homology"/>
<evidence type="ECO:0000256" key="4">
    <source>
        <dbReference type="ARBA" id="ARBA00022630"/>
    </source>
</evidence>
<evidence type="ECO:0000256" key="13">
    <source>
        <dbReference type="ARBA" id="ARBA00049723"/>
    </source>
</evidence>
<dbReference type="InterPro" id="IPR000172">
    <property type="entry name" value="GMC_OxRdtase_N"/>
</dbReference>
<evidence type="ECO:0000256" key="7">
    <source>
        <dbReference type="ARBA" id="ARBA00023098"/>
    </source>
</evidence>
<dbReference type="Pfam" id="PF05199">
    <property type="entry name" value="GMC_oxred_C"/>
    <property type="match status" value="1"/>
</dbReference>
<sequence length="536" mass="57348">MKRRDLLKQLGLGSAAAGLPLTSQALLLPRDYRSLVPEIYASAPTPPAHTRAIVIGSGFGGAISALRLAQAGITATVLERGFAWPNHPTREIFTQDTLPDGRGFWFRDQSKYVFGVPGLPIDRFGGVLDVSEYENMDVWRGACVGGGSVVFTGVMIQPQQRYFDALFGGTVSYAEMNATYFPRVRQMLQLSAMPSDIYNSAPFSHSRRWNSDMRKAGYTPTWVDGIWNWNVVRQELAGSSRPSCTVGLSNFGNSNGAKFDLNQNYLKQAKATGRVGVYAGHEVRRIYRDGTRYLLEVAKRSPDGTLLASYNLTCDMLFLAAGSIGTSELLVRAKALGDLPLLNEHVGRGWGTNGDSAVARVGAFDLGVTTGSACASMIHDTSGGLPVTLENWYAPAVPVSVGLGPSLGMSFDTSNRGSFVYDAATDRARLLWPAAGNNDTVAAMRAVNNRIALRSFTLPANVPPLLKDVDASFTGHPLGGAVLGKATDAYGRVLNYPNLYVMDGAAIPGNTGAVNPSLTISALAERNIERIIAAGG</sequence>
<dbReference type="EMBL" id="CP097636">
    <property type="protein sequence ID" value="URI11279.1"/>
    <property type="molecule type" value="Genomic_DNA"/>
</dbReference>
<accession>A0ABY4SJC7</accession>
<dbReference type="RefSeq" id="WP_250199475.1">
    <property type="nucleotide sequence ID" value="NZ_CP097636.1"/>
</dbReference>
<protein>
    <recommendedName>
        <fullName evidence="14">Cholesterol oxidase</fullName>
        <ecNumber evidence="13">1.1.3.6</ecNumber>
        <ecNumber evidence="11">5.3.3.1</ecNumber>
    </recommendedName>
    <alternativeName>
        <fullName evidence="15">Cholesterol isomerase</fullName>
    </alternativeName>
</protein>
<evidence type="ECO:0000256" key="2">
    <source>
        <dbReference type="ARBA" id="ARBA00010790"/>
    </source>
</evidence>
<evidence type="ECO:0000256" key="1">
    <source>
        <dbReference type="ARBA" id="ARBA00001974"/>
    </source>
</evidence>
<evidence type="ECO:0000256" key="12">
    <source>
        <dbReference type="ARBA" id="ARBA00049645"/>
    </source>
</evidence>
<dbReference type="SUPFAM" id="SSF54373">
    <property type="entry name" value="FAD-linked reductases, C-terminal domain"/>
    <property type="match status" value="1"/>
</dbReference>
<keyword evidence="7" id="KW-0443">Lipid metabolism</keyword>
<dbReference type="Gene3D" id="3.30.410.10">
    <property type="entry name" value="Cholesterol Oxidase, domain 2"/>
    <property type="match status" value="1"/>
</dbReference>
<keyword evidence="6" id="KW-0560">Oxidoreductase</keyword>
<evidence type="ECO:0000259" key="16">
    <source>
        <dbReference type="Pfam" id="PF00732"/>
    </source>
</evidence>
<keyword evidence="19" id="KW-1185">Reference proteome</keyword>
<comment type="cofactor">
    <cofactor evidence="1">
        <name>FAD</name>
        <dbReference type="ChEBI" id="CHEBI:57692"/>
    </cofactor>
</comment>
<evidence type="ECO:0000256" key="15">
    <source>
        <dbReference type="ARBA" id="ARBA00049778"/>
    </source>
</evidence>
<keyword evidence="5" id="KW-0274">FAD</keyword>
<evidence type="ECO:0000256" key="8">
    <source>
        <dbReference type="ARBA" id="ARBA00023166"/>
    </source>
</evidence>
<reference evidence="18" key="1">
    <citation type="submission" date="2022-05" db="EMBL/GenBank/DDBJ databases">
        <title>An RpoN-dependent PEP-CTERM gene is involved in floc formation of an Aquincola tertiaricarbonis strain.</title>
        <authorList>
            <person name="Qiu D."/>
            <person name="Xia M."/>
        </authorList>
    </citation>
    <scope>NUCLEOTIDE SEQUENCE</scope>
    <source>
        <strain evidence="18">RN12</strain>
    </source>
</reference>
<feature type="domain" description="Glucose-methanol-choline oxidoreductase N-terminal" evidence="16">
    <location>
        <begin position="133"/>
        <end position="332"/>
    </location>
</feature>
<comment type="similarity">
    <text evidence="2">Belongs to the GMC oxidoreductase family.</text>
</comment>
<evidence type="ECO:0000256" key="10">
    <source>
        <dbReference type="ARBA" id="ARBA00023235"/>
    </source>
</evidence>
<keyword evidence="4" id="KW-0285">Flavoprotein</keyword>
<organism evidence="18 19">
    <name type="scientific">Aquincola tertiaricarbonis</name>
    <dbReference type="NCBI Taxonomy" id="391953"/>
    <lineage>
        <taxon>Bacteria</taxon>
        <taxon>Pseudomonadati</taxon>
        <taxon>Pseudomonadota</taxon>
        <taxon>Betaproteobacteria</taxon>
        <taxon>Burkholderiales</taxon>
        <taxon>Sphaerotilaceae</taxon>
        <taxon>Aquincola</taxon>
    </lineage>
</organism>
<gene>
    <name evidence="18" type="ORF">MW290_20200</name>
</gene>
<name>A0ABY4SJC7_AQUTE</name>
<evidence type="ECO:0000256" key="11">
    <source>
        <dbReference type="ARBA" id="ARBA00038856"/>
    </source>
</evidence>
<dbReference type="EC" id="5.3.3.1" evidence="11"/>
<keyword evidence="8" id="KW-1207">Sterol metabolism</keyword>
<feature type="domain" description="Glucose-methanol-choline oxidoreductase C-terminal" evidence="17">
    <location>
        <begin position="474"/>
        <end position="524"/>
    </location>
</feature>
<dbReference type="InterPro" id="IPR007867">
    <property type="entry name" value="GMC_OxRtase_C"/>
</dbReference>
<keyword evidence="10" id="KW-0413">Isomerase</keyword>
<dbReference type="Proteomes" id="UP001056201">
    <property type="component" value="Chromosome 2"/>
</dbReference>
<evidence type="ECO:0000256" key="5">
    <source>
        <dbReference type="ARBA" id="ARBA00022827"/>
    </source>
</evidence>
<evidence type="ECO:0000313" key="19">
    <source>
        <dbReference type="Proteomes" id="UP001056201"/>
    </source>
</evidence>
<dbReference type="InterPro" id="IPR036188">
    <property type="entry name" value="FAD/NAD-bd_sf"/>
</dbReference>
<dbReference type="PANTHER" id="PTHR47470:SF1">
    <property type="entry name" value="FAD-DEPENDENT OXIDOREDUCTASE 2 FAD BINDING DOMAIN-CONTAINING PROTEIN"/>
    <property type="match status" value="1"/>
</dbReference>